<evidence type="ECO:0000313" key="28">
    <source>
        <dbReference type="Proteomes" id="UP000007879"/>
    </source>
</evidence>
<evidence type="ECO:0000256" key="9">
    <source>
        <dbReference type="ARBA" id="ARBA00044878"/>
    </source>
</evidence>
<feature type="transmembrane region" description="Helical" evidence="25">
    <location>
        <begin position="283"/>
        <end position="304"/>
    </location>
</feature>
<keyword evidence="7" id="KW-0458">Lysosome</keyword>
<comment type="catalytic activity">
    <reaction evidence="17">
        <text>L-arginyl-glycine(out) = L-arginyl-glycine(in)</text>
        <dbReference type="Rhea" id="RHEA:79391"/>
        <dbReference type="ChEBI" id="CHEBI:229955"/>
    </reaction>
</comment>
<evidence type="ECO:0000313" key="27">
    <source>
        <dbReference type="EnsemblMetazoa" id="Aqu2.1.41933_001"/>
    </source>
</evidence>
<dbReference type="Pfam" id="PF07690">
    <property type="entry name" value="MFS_1"/>
    <property type="match status" value="1"/>
</dbReference>
<feature type="transmembrane region" description="Helical" evidence="25">
    <location>
        <begin position="380"/>
        <end position="401"/>
    </location>
</feature>
<dbReference type="InterPro" id="IPR011701">
    <property type="entry name" value="MFS"/>
</dbReference>
<dbReference type="InterPro" id="IPR052187">
    <property type="entry name" value="MFSD1"/>
</dbReference>
<evidence type="ECO:0000256" key="23">
    <source>
        <dbReference type="ARBA" id="ARBA00045709"/>
    </source>
</evidence>
<comment type="similarity">
    <text evidence="2">Belongs to the major facilitator superfamily.</text>
</comment>
<evidence type="ECO:0000256" key="1">
    <source>
        <dbReference type="ARBA" id="ARBA00004155"/>
    </source>
</evidence>
<dbReference type="InParanoid" id="A0A1X7VR79"/>
<evidence type="ECO:0000256" key="25">
    <source>
        <dbReference type="SAM" id="Phobius"/>
    </source>
</evidence>
<dbReference type="eggNOG" id="KOG4686">
    <property type="taxonomic scope" value="Eukaryota"/>
</dbReference>
<reference evidence="27" key="2">
    <citation type="submission" date="2017-05" db="UniProtKB">
        <authorList>
            <consortium name="EnsemblMetazoa"/>
        </authorList>
    </citation>
    <scope>IDENTIFICATION</scope>
</reference>
<evidence type="ECO:0000256" key="3">
    <source>
        <dbReference type="ARBA" id="ARBA00022448"/>
    </source>
</evidence>
<comment type="subunit">
    <text evidence="24">Homodimer. Interacts with lysosomal protein GLMP (via lumenal domain); the interaction starts while both proteins are still in the endoplasmic reticulum and is required for stabilization of MFSD1 in lysosomes but has no direct effect on its targeting to lysosomes or transporter activity.</text>
</comment>
<evidence type="ECO:0000256" key="5">
    <source>
        <dbReference type="ARBA" id="ARBA00022989"/>
    </source>
</evidence>
<evidence type="ECO:0000256" key="22">
    <source>
        <dbReference type="ARBA" id="ARBA00045018"/>
    </source>
</evidence>
<dbReference type="SUPFAM" id="SSF103473">
    <property type="entry name" value="MFS general substrate transporter"/>
    <property type="match status" value="1"/>
</dbReference>
<dbReference type="Proteomes" id="UP000007879">
    <property type="component" value="Unassembled WGS sequence"/>
</dbReference>
<keyword evidence="28" id="KW-1185">Reference proteome</keyword>
<organism evidence="27">
    <name type="scientific">Amphimedon queenslandica</name>
    <name type="common">Sponge</name>
    <dbReference type="NCBI Taxonomy" id="400682"/>
    <lineage>
        <taxon>Eukaryota</taxon>
        <taxon>Metazoa</taxon>
        <taxon>Porifera</taxon>
        <taxon>Demospongiae</taxon>
        <taxon>Heteroscleromorpha</taxon>
        <taxon>Haplosclerida</taxon>
        <taxon>Niphatidae</taxon>
        <taxon>Amphimedon</taxon>
    </lineage>
</organism>
<reference evidence="28" key="1">
    <citation type="journal article" date="2010" name="Nature">
        <title>The Amphimedon queenslandica genome and the evolution of animal complexity.</title>
        <authorList>
            <person name="Srivastava M."/>
            <person name="Simakov O."/>
            <person name="Chapman J."/>
            <person name="Fahey B."/>
            <person name="Gauthier M.E."/>
            <person name="Mitros T."/>
            <person name="Richards G.S."/>
            <person name="Conaco C."/>
            <person name="Dacre M."/>
            <person name="Hellsten U."/>
            <person name="Larroux C."/>
            <person name="Putnam N.H."/>
            <person name="Stanke M."/>
            <person name="Adamska M."/>
            <person name="Darling A."/>
            <person name="Degnan S.M."/>
            <person name="Oakley T.H."/>
            <person name="Plachetzki D.C."/>
            <person name="Zhai Y."/>
            <person name="Adamski M."/>
            <person name="Calcino A."/>
            <person name="Cummins S.F."/>
            <person name="Goodstein D.M."/>
            <person name="Harris C."/>
            <person name="Jackson D.J."/>
            <person name="Leys S.P."/>
            <person name="Shu S."/>
            <person name="Woodcroft B.J."/>
            <person name="Vervoort M."/>
            <person name="Kosik K.S."/>
            <person name="Manning G."/>
            <person name="Degnan B.M."/>
            <person name="Rokhsar D.S."/>
        </authorList>
    </citation>
    <scope>NUCLEOTIDE SEQUENCE [LARGE SCALE GENOMIC DNA]</scope>
</reference>
<evidence type="ECO:0000256" key="16">
    <source>
        <dbReference type="ARBA" id="ARBA00044900"/>
    </source>
</evidence>
<feature type="transmembrane region" description="Helical" evidence="25">
    <location>
        <begin position="145"/>
        <end position="168"/>
    </location>
</feature>
<comment type="catalytic activity">
    <reaction evidence="16">
        <text>L-lysyl-L-lysine(out) = L-lysyl-L-lysine(in)</text>
        <dbReference type="Rhea" id="RHEA:79403"/>
        <dbReference type="ChEBI" id="CHEBI:229956"/>
    </reaction>
</comment>
<comment type="catalytic activity">
    <reaction evidence="14">
        <text>L-aspartyl-L-lysine(out) = L-aspartyl-L-lysine(in)</text>
        <dbReference type="Rhea" id="RHEA:79411"/>
        <dbReference type="ChEBI" id="CHEBI:229953"/>
    </reaction>
</comment>
<feature type="transmembrane region" description="Helical" evidence="25">
    <location>
        <begin position="355"/>
        <end position="374"/>
    </location>
</feature>
<evidence type="ECO:0000256" key="18">
    <source>
        <dbReference type="ARBA" id="ARBA00044912"/>
    </source>
</evidence>
<evidence type="ECO:0000256" key="10">
    <source>
        <dbReference type="ARBA" id="ARBA00044881"/>
    </source>
</evidence>
<keyword evidence="3" id="KW-0813">Transport</keyword>
<evidence type="ECO:0000256" key="21">
    <source>
        <dbReference type="ARBA" id="ARBA00044985"/>
    </source>
</evidence>
<dbReference type="PANTHER" id="PTHR23512:SF3">
    <property type="entry name" value="MAJOR FACILITATOR SUPERFAMILY DOMAIN-CONTAINING PROTEIN 1"/>
    <property type="match status" value="1"/>
</dbReference>
<feature type="transmembrane region" description="Helical" evidence="25">
    <location>
        <begin position="74"/>
        <end position="91"/>
    </location>
</feature>
<evidence type="ECO:0000256" key="24">
    <source>
        <dbReference type="ARBA" id="ARBA00046376"/>
    </source>
</evidence>
<protein>
    <recommendedName>
        <fullName evidence="21">Lysosomal dipeptide transporter MFSD1</fullName>
    </recommendedName>
    <alternativeName>
        <fullName evidence="22">Major facilitator superfamily domain-containing protein 1</fullName>
    </alternativeName>
</protein>
<comment type="catalytic activity">
    <reaction evidence="13">
        <text>L-alpha-aminoacyl-L-lysine(out) = L-alpha-aminoacyl-L-lysine(in)</text>
        <dbReference type="Rhea" id="RHEA:79383"/>
        <dbReference type="ChEBI" id="CHEBI:229966"/>
    </reaction>
</comment>
<dbReference type="AlphaFoldDB" id="A0A1X7VR79"/>
<comment type="catalytic activity">
    <reaction evidence="9">
        <text>L-histidyl-glycine(out) = L-histidyl-glycine(in)</text>
        <dbReference type="Rhea" id="RHEA:79395"/>
        <dbReference type="ChEBI" id="CHEBI:229957"/>
    </reaction>
</comment>
<dbReference type="EnsemblMetazoa" id="Aqu2.1.41933_001">
    <property type="protein sequence ID" value="Aqu2.1.41933_001"/>
    <property type="gene ID" value="Aqu2.1.41933"/>
</dbReference>
<accession>A0A1X7VR79</accession>
<gene>
    <name evidence="27" type="primary">105315835</name>
</gene>
<comment type="catalytic activity">
    <reaction evidence="10">
        <text>L-alpha-aminoacyl-L-arginine(out) = L-alpha-aminoacyl-L-arginine(in)</text>
        <dbReference type="Rhea" id="RHEA:79367"/>
        <dbReference type="ChEBI" id="CHEBI:229968"/>
    </reaction>
</comment>
<evidence type="ECO:0000259" key="26">
    <source>
        <dbReference type="PROSITE" id="PS50850"/>
    </source>
</evidence>
<evidence type="ECO:0000256" key="17">
    <source>
        <dbReference type="ARBA" id="ARBA00044903"/>
    </source>
</evidence>
<evidence type="ECO:0000256" key="2">
    <source>
        <dbReference type="ARBA" id="ARBA00008335"/>
    </source>
</evidence>
<feature type="transmembrane region" description="Helical" evidence="25">
    <location>
        <begin position="200"/>
        <end position="219"/>
    </location>
</feature>
<evidence type="ECO:0000256" key="14">
    <source>
        <dbReference type="ARBA" id="ARBA00044898"/>
    </source>
</evidence>
<feature type="domain" description="Major facilitator superfamily (MFS) profile" evidence="26">
    <location>
        <begin position="73"/>
        <end position="472"/>
    </location>
</feature>
<keyword evidence="6 25" id="KW-0472">Membrane</keyword>
<feature type="transmembrane region" description="Helical" evidence="25">
    <location>
        <begin position="448"/>
        <end position="468"/>
    </location>
</feature>
<dbReference type="OrthoDB" id="424834at2759"/>
<comment type="subcellular location">
    <subcellularLocation>
        <location evidence="1">Lysosome membrane</location>
        <topology evidence="1">Multi-pass membrane protein</topology>
    </subcellularLocation>
</comment>
<feature type="transmembrane region" description="Helical" evidence="25">
    <location>
        <begin position="324"/>
        <end position="348"/>
    </location>
</feature>
<keyword evidence="5 25" id="KW-1133">Transmembrane helix</keyword>
<dbReference type="GO" id="GO:0005765">
    <property type="term" value="C:lysosomal membrane"/>
    <property type="evidence" value="ECO:0007669"/>
    <property type="project" value="UniProtKB-SubCell"/>
</dbReference>
<comment type="catalytic activity">
    <reaction evidence="12">
        <text>L-lysyl-L-alpha-amino acid(out) = L-lysyl-L-alpha-amino acid(in)</text>
        <dbReference type="Rhea" id="RHEA:79387"/>
        <dbReference type="ChEBI" id="CHEBI:229965"/>
    </reaction>
</comment>
<evidence type="ECO:0000256" key="7">
    <source>
        <dbReference type="ARBA" id="ARBA00023228"/>
    </source>
</evidence>
<evidence type="ECO:0000256" key="11">
    <source>
        <dbReference type="ARBA" id="ARBA00044884"/>
    </source>
</evidence>
<evidence type="ECO:0000256" key="4">
    <source>
        <dbReference type="ARBA" id="ARBA00022692"/>
    </source>
</evidence>
<evidence type="ECO:0000256" key="6">
    <source>
        <dbReference type="ARBA" id="ARBA00023136"/>
    </source>
</evidence>
<dbReference type="PROSITE" id="PS50850">
    <property type="entry name" value="MFS"/>
    <property type="match status" value="1"/>
</dbReference>
<keyword evidence="4 25" id="KW-0812">Transmembrane</keyword>
<comment type="catalytic activity">
    <reaction evidence="11">
        <text>L-alpha-aminoacyl-L-histidine(out) = L-alpha-aminoacyl-L-histidine(in)</text>
        <dbReference type="Rhea" id="RHEA:79375"/>
        <dbReference type="ChEBI" id="CHEBI:229967"/>
    </reaction>
</comment>
<evidence type="ECO:0000256" key="19">
    <source>
        <dbReference type="ARBA" id="ARBA00044919"/>
    </source>
</evidence>
<feature type="transmembrane region" description="Helical" evidence="25">
    <location>
        <begin position="239"/>
        <end position="262"/>
    </location>
</feature>
<dbReference type="EnsemblMetazoa" id="XM_011410597.2">
    <property type="protein sequence ID" value="XP_011408899.1"/>
    <property type="gene ID" value="LOC105315835"/>
</dbReference>
<comment type="catalytic activity">
    <reaction evidence="15">
        <text>L-arginyl-L-alpha-amino acid(out) = L-arginyl-L-alpha-amino acid(in)</text>
        <dbReference type="Rhea" id="RHEA:79371"/>
        <dbReference type="ChEBI" id="CHEBI:84315"/>
    </reaction>
</comment>
<evidence type="ECO:0000256" key="15">
    <source>
        <dbReference type="ARBA" id="ARBA00044899"/>
    </source>
</evidence>
<comment type="catalytic activity">
    <reaction evidence="20">
        <text>L-lysyl-glycine(out) = L-lysyl-glycine(in)</text>
        <dbReference type="Rhea" id="RHEA:79407"/>
        <dbReference type="ChEBI" id="CHEBI:191202"/>
    </reaction>
</comment>
<comment type="catalytic activity">
    <reaction evidence="18">
        <text>L-histidyl-L-alpha-amino acid(out) = L-histidyl-L-alpha-amino acid(in)</text>
        <dbReference type="Rhea" id="RHEA:79379"/>
        <dbReference type="ChEBI" id="CHEBI:229964"/>
    </reaction>
</comment>
<comment type="catalytic activity">
    <reaction evidence="19">
        <text>L-alanyl-L-lysine(out) = L-alanyl-L-lysine(in)</text>
        <dbReference type="Rhea" id="RHEA:79415"/>
        <dbReference type="ChEBI" id="CHEBI:192470"/>
    </reaction>
</comment>
<feature type="transmembrane region" description="Helical" evidence="25">
    <location>
        <begin position="174"/>
        <end position="193"/>
    </location>
</feature>
<comment type="function">
    <text evidence="23">Lysosomal dipeptide uniporter that selectively exports lysine, arginine or histidine-containing dipeptides with a net positive charge from the lysosome lumen into the cytosol. Could play a role in a specific type of protein O-glycosylation indirectly regulating macrophages migration and tissue invasion. Also essential for liver homeostasis.</text>
</comment>
<sequence length="493" mass="55002">MRRLKLQEDGAIDLHDNNNKVGVANDNFDGIAQASTISDATDINIDELCKEDSTDVHKAKQSCPIFSKNKCCKIFIVFLMCCIVFSTYVLLELPVGMAKTIIEVMQLTTTQYNVLYSLFFLPTILLAPVGGLITDKFRAERSLPMFLLSCCLGQILLSIGSFLGHYWLMIVGRVLTGAGGMVFVCLSSYIASFFTRHINLMNGILLGTARLGATLSVNLNSQFYSSLSSHATNHHTRLGIVLLLSVVLILIAFICSLLLWYTRRYVKPALYKRRSVTCNYRNWSCPSLYFVVLALVAGVFYAAVLTPTSVGELYYMHKYRISLAISNLINSFVHILPVFLCPLFGLIINQVGYNPVWILIAVLTGTLSHFLLAYSNDSQSYAYIGSFIGGASYSMFTSSIWPMVSLIVKPEFIGLGYGIQQAVISCFQVLVASTVGSVADNYGYFMVQLYYIALSMISLSLVLLLNMIDYTSHREKRVNMSKTKRKLRNKEKL</sequence>
<dbReference type="Gene3D" id="1.20.1250.20">
    <property type="entry name" value="MFS general substrate transporter like domains"/>
    <property type="match status" value="2"/>
</dbReference>
<dbReference type="PANTHER" id="PTHR23512">
    <property type="entry name" value="MAJOR FACILITATOR SUPERFAMILY DOMAIN-CONTAINING PROTEIN 1"/>
    <property type="match status" value="1"/>
</dbReference>
<name>A0A1X7VR79_AMPQE</name>
<dbReference type="KEGG" id="aqu:105315835"/>
<dbReference type="GO" id="GO:0022857">
    <property type="term" value="F:transmembrane transporter activity"/>
    <property type="evidence" value="ECO:0007669"/>
    <property type="project" value="InterPro"/>
</dbReference>
<evidence type="ECO:0000256" key="12">
    <source>
        <dbReference type="ARBA" id="ARBA00044891"/>
    </source>
</evidence>
<dbReference type="InterPro" id="IPR036259">
    <property type="entry name" value="MFS_trans_sf"/>
</dbReference>
<proteinExistence type="inferred from homology"/>
<evidence type="ECO:0000256" key="20">
    <source>
        <dbReference type="ARBA" id="ARBA00044924"/>
    </source>
</evidence>
<evidence type="ECO:0000256" key="13">
    <source>
        <dbReference type="ARBA" id="ARBA00044893"/>
    </source>
</evidence>
<feature type="transmembrane region" description="Helical" evidence="25">
    <location>
        <begin position="413"/>
        <end position="436"/>
    </location>
</feature>
<dbReference type="InterPro" id="IPR020846">
    <property type="entry name" value="MFS_dom"/>
</dbReference>
<evidence type="ECO:0000256" key="8">
    <source>
        <dbReference type="ARBA" id="ARBA00044876"/>
    </source>
</evidence>
<feature type="transmembrane region" description="Helical" evidence="25">
    <location>
        <begin position="114"/>
        <end position="133"/>
    </location>
</feature>
<comment type="catalytic activity">
    <reaction evidence="8">
        <text>L-lysyl-L-alanine(out) = L-lysyl-L-alanine(in)</text>
        <dbReference type="Rhea" id="RHEA:79399"/>
        <dbReference type="ChEBI" id="CHEBI:229954"/>
    </reaction>
</comment>